<organism evidence="2 3">
    <name type="scientific">Gracilibacillus oryzae</name>
    <dbReference type="NCBI Taxonomy" id="1672701"/>
    <lineage>
        <taxon>Bacteria</taxon>
        <taxon>Bacillati</taxon>
        <taxon>Bacillota</taxon>
        <taxon>Bacilli</taxon>
        <taxon>Bacillales</taxon>
        <taxon>Bacillaceae</taxon>
        <taxon>Gracilibacillus</taxon>
    </lineage>
</organism>
<accession>A0A7C8GSX1</accession>
<dbReference type="Pfam" id="PF12973">
    <property type="entry name" value="Cupin_7"/>
    <property type="match status" value="1"/>
</dbReference>
<name>A0A7C8GSX1_9BACI</name>
<dbReference type="AlphaFoldDB" id="A0A7C8GSX1"/>
<comment type="caution">
    <text evidence="2">The sequence shown here is derived from an EMBL/GenBank/DDBJ whole genome shotgun (WGS) entry which is preliminary data.</text>
</comment>
<keyword evidence="3" id="KW-1185">Reference proteome</keyword>
<dbReference type="RefSeq" id="WP_153403144.1">
    <property type="nucleotide sequence ID" value="NZ_ML762430.1"/>
</dbReference>
<gene>
    <name evidence="2" type="ORF">F9U64_10500</name>
</gene>
<protein>
    <submittedName>
        <fullName evidence="2">Cupin domain-containing protein</fullName>
    </submittedName>
</protein>
<reference evidence="2 3" key="1">
    <citation type="submission" date="2019-10" db="EMBL/GenBank/DDBJ databases">
        <title>Gracilibacillus sp. nov. isolated from rice seeds.</title>
        <authorList>
            <person name="He S."/>
        </authorList>
    </citation>
    <scope>NUCLEOTIDE SEQUENCE [LARGE SCALE GENOMIC DNA]</scope>
    <source>
        <strain evidence="2 3">TD8</strain>
    </source>
</reference>
<dbReference type="Proteomes" id="UP000480246">
    <property type="component" value="Unassembled WGS sequence"/>
</dbReference>
<evidence type="ECO:0000313" key="3">
    <source>
        <dbReference type="Proteomes" id="UP000480246"/>
    </source>
</evidence>
<sequence length="105" mass="11519">MDHVSSIEAKSIEWKLVDEGVEISILRSEPGEVRALLRFAPGKGYARHRHPEGEEVFVVEGVYEDMGTAYEAGSYIYYPPNSDHAPTSPTGCTILVMSPVAPVNI</sequence>
<dbReference type="InterPro" id="IPR014710">
    <property type="entry name" value="RmlC-like_jellyroll"/>
</dbReference>
<feature type="domain" description="ChrR-like cupin" evidence="1">
    <location>
        <begin position="7"/>
        <end position="97"/>
    </location>
</feature>
<dbReference type="SUPFAM" id="SSF51182">
    <property type="entry name" value="RmlC-like cupins"/>
    <property type="match status" value="1"/>
</dbReference>
<evidence type="ECO:0000313" key="2">
    <source>
        <dbReference type="EMBL" id="KAB8135700.1"/>
    </source>
</evidence>
<dbReference type="InterPro" id="IPR025979">
    <property type="entry name" value="ChrR-like_cupin_dom"/>
</dbReference>
<evidence type="ECO:0000259" key="1">
    <source>
        <dbReference type="Pfam" id="PF12973"/>
    </source>
</evidence>
<dbReference type="OrthoDB" id="2620172at2"/>
<dbReference type="InterPro" id="IPR011051">
    <property type="entry name" value="RmlC_Cupin_sf"/>
</dbReference>
<proteinExistence type="predicted"/>
<dbReference type="Gene3D" id="2.60.120.10">
    <property type="entry name" value="Jelly Rolls"/>
    <property type="match status" value="1"/>
</dbReference>
<dbReference type="EMBL" id="WEID01000052">
    <property type="protein sequence ID" value="KAB8135700.1"/>
    <property type="molecule type" value="Genomic_DNA"/>
</dbReference>